<feature type="binding site" evidence="6">
    <location>
        <position position="255"/>
    </location>
    <ligand>
        <name>K(+)</name>
        <dbReference type="ChEBI" id="CHEBI:29103"/>
    </ligand>
</feature>
<keyword evidence="10" id="KW-1185">Reference proteome</keyword>
<dbReference type="PANTHER" id="PTHR42714">
    <property type="entry name" value="TRNA MODIFICATION GTPASE GTPBP3"/>
    <property type="match status" value="1"/>
</dbReference>
<evidence type="ECO:0000256" key="7">
    <source>
        <dbReference type="RuleBase" id="RU003313"/>
    </source>
</evidence>
<feature type="binding site" evidence="6">
    <location>
        <begin position="336"/>
        <end position="339"/>
    </location>
    <ligand>
        <name>GTP</name>
        <dbReference type="ChEBI" id="CHEBI:37565"/>
    </ligand>
</feature>
<feature type="binding site" evidence="6">
    <location>
        <position position="25"/>
    </location>
    <ligand>
        <name>(6S)-5-formyl-5,6,7,8-tetrahydrofolate</name>
        <dbReference type="ChEBI" id="CHEBI:57457"/>
    </ligand>
</feature>
<dbReference type="NCBIfam" id="NF003661">
    <property type="entry name" value="PRK05291.1-3"/>
    <property type="match status" value="1"/>
</dbReference>
<dbReference type="NCBIfam" id="TIGR00450">
    <property type="entry name" value="mnmE_trmE_thdF"/>
    <property type="match status" value="1"/>
</dbReference>
<dbReference type="PRINTS" id="PR00449">
    <property type="entry name" value="RASTRNSFRMNG"/>
</dbReference>
<dbReference type="PANTHER" id="PTHR42714:SF2">
    <property type="entry name" value="TRNA MODIFICATION GTPASE GTPBP3, MITOCHONDRIAL"/>
    <property type="match status" value="1"/>
</dbReference>
<dbReference type="HAMAP" id="MF_00379">
    <property type="entry name" value="GTPase_MnmE"/>
    <property type="match status" value="1"/>
</dbReference>
<evidence type="ECO:0000256" key="5">
    <source>
        <dbReference type="ARBA" id="ARBA00023134"/>
    </source>
</evidence>
<evidence type="ECO:0000313" key="9">
    <source>
        <dbReference type="EMBL" id="MCZ4328709.1"/>
    </source>
</evidence>
<comment type="similarity">
    <text evidence="1 6 7">Belongs to the TRAFAC class TrmE-Era-EngA-EngB-Septin-like GTPase superfamily. TrmE GTPase family.</text>
</comment>
<comment type="caution">
    <text evidence="6">Lacks conserved residue(s) required for the propagation of feature annotation.</text>
</comment>
<feature type="binding site" evidence="6">
    <location>
        <position position="250"/>
    </location>
    <ligand>
        <name>K(+)</name>
        <dbReference type="ChEBI" id="CHEBI:29103"/>
    </ligand>
</feature>
<organism evidence="9 10">
    <name type="scientific">Castellaniella denitrificans</name>
    <dbReference type="NCBI Taxonomy" id="56119"/>
    <lineage>
        <taxon>Bacteria</taxon>
        <taxon>Pseudomonadati</taxon>
        <taxon>Pseudomonadota</taxon>
        <taxon>Betaproteobacteria</taxon>
        <taxon>Burkholderiales</taxon>
        <taxon>Alcaligenaceae</taxon>
        <taxon>Castellaniella</taxon>
    </lineage>
</organism>
<evidence type="ECO:0000256" key="1">
    <source>
        <dbReference type="ARBA" id="ARBA00011043"/>
    </source>
</evidence>
<dbReference type="Gene3D" id="3.30.1360.120">
    <property type="entry name" value="Probable tRNA modification gtpase trme, domain 1"/>
    <property type="match status" value="1"/>
</dbReference>
<keyword evidence="2 6" id="KW-0819">tRNA processing</keyword>
<dbReference type="Pfam" id="PF12631">
    <property type="entry name" value="MnmE_helical"/>
    <property type="match status" value="1"/>
</dbReference>
<name>A0ABT4M0W4_9BURK</name>
<keyword evidence="4 6" id="KW-0630">Potassium</keyword>
<dbReference type="InterPro" id="IPR027368">
    <property type="entry name" value="MnmE_dom2"/>
</dbReference>
<comment type="subunit">
    <text evidence="6">Homodimer. Heterotetramer of two MnmE and two MnmG subunits.</text>
</comment>
<dbReference type="RefSeq" id="WP_269356166.1">
    <property type="nucleotide sequence ID" value="NZ_JAPWHE010000001.1"/>
</dbReference>
<dbReference type="InterPro" id="IPR006073">
    <property type="entry name" value="GTP-bd"/>
</dbReference>
<dbReference type="InterPro" id="IPR027266">
    <property type="entry name" value="TrmE/GcvT-like"/>
</dbReference>
<comment type="function">
    <text evidence="6">Exhibits a very high intrinsic GTPase hydrolysis rate. Involved in the addition of a carboxymethylaminomethyl (cmnm) group at the wobble position (U34) of certain tRNAs, forming tRNA-cmnm(5)s(2)U34.</text>
</comment>
<dbReference type="Gene3D" id="3.40.50.300">
    <property type="entry name" value="P-loop containing nucleotide triphosphate hydrolases"/>
    <property type="match status" value="1"/>
</dbReference>
<evidence type="ECO:0000256" key="4">
    <source>
        <dbReference type="ARBA" id="ARBA00022958"/>
    </source>
</evidence>
<dbReference type="SUPFAM" id="SSF52540">
    <property type="entry name" value="P-loop containing nucleoside triphosphate hydrolases"/>
    <property type="match status" value="1"/>
</dbReference>
<dbReference type="CDD" id="cd14858">
    <property type="entry name" value="TrmE_N"/>
    <property type="match status" value="1"/>
</dbReference>
<keyword evidence="3 6" id="KW-0547">Nucleotide-binding</keyword>
<dbReference type="InterPro" id="IPR005225">
    <property type="entry name" value="Small_GTP-bd"/>
</dbReference>
<reference evidence="9" key="1">
    <citation type="submission" date="2022-12" db="EMBL/GenBank/DDBJ databases">
        <title>Bacterial isolates from different developmental stages of Nematostella vectensis.</title>
        <authorList>
            <person name="Fraune S."/>
        </authorList>
    </citation>
    <scope>NUCLEOTIDE SEQUENCE</scope>
    <source>
        <strain evidence="9">G21619-S1</strain>
    </source>
</reference>
<dbReference type="InterPro" id="IPR004520">
    <property type="entry name" value="GTPase_MnmE"/>
</dbReference>
<feature type="binding site" evidence="6">
    <location>
        <begin position="231"/>
        <end position="236"/>
    </location>
    <ligand>
        <name>GTP</name>
        <dbReference type="ChEBI" id="CHEBI:37565"/>
    </ligand>
</feature>
<dbReference type="Proteomes" id="UP001068379">
    <property type="component" value="Unassembled WGS sequence"/>
</dbReference>
<dbReference type="InterPro" id="IPR025867">
    <property type="entry name" value="MnmE_helical"/>
</dbReference>
<keyword evidence="6" id="KW-0963">Cytoplasm</keyword>
<gene>
    <name evidence="6 9" type="primary">mnmE</name>
    <name evidence="6" type="synonym">trmE</name>
    <name evidence="9" type="ORF">O4H32_01920</name>
</gene>
<dbReference type="InterPro" id="IPR018948">
    <property type="entry name" value="GTP-bd_TrmE_N"/>
</dbReference>
<dbReference type="GO" id="GO:0016787">
    <property type="term" value="F:hydrolase activity"/>
    <property type="evidence" value="ECO:0007669"/>
    <property type="project" value="UniProtKB-KW"/>
</dbReference>
<evidence type="ECO:0000259" key="8">
    <source>
        <dbReference type="PROSITE" id="PS51709"/>
    </source>
</evidence>
<keyword evidence="6 9" id="KW-0378">Hydrolase</keyword>
<dbReference type="Pfam" id="PF10396">
    <property type="entry name" value="TrmE_N"/>
    <property type="match status" value="1"/>
</dbReference>
<keyword evidence="6" id="KW-0479">Metal-binding</keyword>
<comment type="caution">
    <text evidence="9">The sequence shown here is derived from an EMBL/GenBank/DDBJ whole genome shotgun (WGS) entry which is preliminary data.</text>
</comment>
<feature type="binding site" evidence="6">
    <location>
        <position position="256"/>
    </location>
    <ligand>
        <name>Mg(2+)</name>
        <dbReference type="ChEBI" id="CHEBI:18420"/>
    </ligand>
</feature>
<dbReference type="EC" id="3.6.-.-" evidence="6"/>
<feature type="binding site" evidence="6">
    <location>
        <position position="235"/>
    </location>
    <ligand>
        <name>Mg(2+)</name>
        <dbReference type="ChEBI" id="CHEBI:18420"/>
    </ligand>
</feature>
<feature type="binding site" evidence="6">
    <location>
        <begin position="275"/>
        <end position="278"/>
    </location>
    <ligand>
        <name>GTP</name>
        <dbReference type="ChEBI" id="CHEBI:37565"/>
    </ligand>
</feature>
<feature type="binding site" evidence="6">
    <location>
        <position position="82"/>
    </location>
    <ligand>
        <name>(6S)-5-formyl-5,6,7,8-tetrahydrofolate</name>
        <dbReference type="ChEBI" id="CHEBI:57457"/>
    </ligand>
</feature>
<proteinExistence type="inferred from homology"/>
<dbReference type="PROSITE" id="PS51709">
    <property type="entry name" value="G_TRME"/>
    <property type="match status" value="1"/>
</dbReference>
<dbReference type="CDD" id="cd04164">
    <property type="entry name" value="trmE"/>
    <property type="match status" value="1"/>
</dbReference>
<keyword evidence="6" id="KW-0460">Magnesium</keyword>
<accession>A0ABT4M0W4</accession>
<dbReference type="Gene3D" id="1.20.120.430">
    <property type="entry name" value="tRNA modification GTPase MnmE domain 2"/>
    <property type="match status" value="1"/>
</dbReference>
<evidence type="ECO:0000256" key="3">
    <source>
        <dbReference type="ARBA" id="ARBA00022741"/>
    </source>
</evidence>
<sequence length="478" mass="50866">MSAFSTDPIIAIATAPGRGGIGVIRVSGPDLKAWADALCALTLRPRHAHYLPFRDRHGETLDEGLALFFPGPHSYTGEDVLELQGHGGPAVLRRVLDDCLARGADIGLRLAEPGEFTRRAFLNDRLDLAQAEAVADLIEASSTAAARSAMASLSGAFSAEIDALSERVVQLRMLVEATLDFPEEEIDFLEKYQAAARLEAVTAALDGVLRTARQGLVLREGLHVVLAGQPNVGKSSLLNALAGEDVAIVTPIAGTTRDRVVQQIHIDGIPLHIVDTAGLRETEDTVERIGIERSWAEIARAQVILHLQDARHPDDPLDAEIVRRLPAGVPVLRVWNKADLLGRGTVSADHCAPGESGRHAGGEGEGHGLSGAADDAPLLISAHTGAGLDALRARLLAIAGWTPGTESPWLARERHVRALEAARGHLRAAAGHAAHSDQVLDLFAEELRLAHEALCGITGEFTSDDLLGEIFSRFCIGK</sequence>
<dbReference type="Pfam" id="PF01926">
    <property type="entry name" value="MMR_HSR1"/>
    <property type="match status" value="1"/>
</dbReference>
<feature type="binding site" evidence="6">
    <location>
        <position position="252"/>
    </location>
    <ligand>
        <name>K(+)</name>
        <dbReference type="ChEBI" id="CHEBI:29103"/>
    </ligand>
</feature>
<dbReference type="NCBIfam" id="TIGR00231">
    <property type="entry name" value="small_GTP"/>
    <property type="match status" value="1"/>
</dbReference>
<protein>
    <recommendedName>
        <fullName evidence="6">tRNA modification GTPase MnmE</fullName>
        <ecNumber evidence="6">3.6.-.-</ecNumber>
    </recommendedName>
</protein>
<feature type="binding site" evidence="6">
    <location>
        <begin position="250"/>
        <end position="256"/>
    </location>
    <ligand>
        <name>GTP</name>
        <dbReference type="ChEBI" id="CHEBI:37565"/>
    </ligand>
</feature>
<feature type="binding site" evidence="6">
    <location>
        <position position="125"/>
    </location>
    <ligand>
        <name>(6S)-5-formyl-5,6,7,8-tetrahydrofolate</name>
        <dbReference type="ChEBI" id="CHEBI:57457"/>
    </ligand>
</feature>
<evidence type="ECO:0000256" key="2">
    <source>
        <dbReference type="ARBA" id="ARBA00022694"/>
    </source>
</evidence>
<comment type="cofactor">
    <cofactor evidence="6">
        <name>K(+)</name>
        <dbReference type="ChEBI" id="CHEBI:29103"/>
    </cofactor>
    <text evidence="6">Binds 1 potassium ion per subunit.</text>
</comment>
<feature type="binding site" evidence="6">
    <location>
        <position position="478"/>
    </location>
    <ligand>
        <name>(6S)-5-formyl-5,6,7,8-tetrahydrofolate</name>
        <dbReference type="ChEBI" id="CHEBI:57457"/>
    </ligand>
</feature>
<dbReference type="InterPro" id="IPR031168">
    <property type="entry name" value="G_TrmE"/>
</dbReference>
<feature type="binding site" evidence="6">
    <location>
        <position position="231"/>
    </location>
    <ligand>
        <name>K(+)</name>
        <dbReference type="ChEBI" id="CHEBI:29103"/>
    </ligand>
</feature>
<dbReference type="EMBL" id="JAPWHE010000001">
    <property type="protein sequence ID" value="MCZ4328709.1"/>
    <property type="molecule type" value="Genomic_DNA"/>
</dbReference>
<comment type="subcellular location">
    <subcellularLocation>
        <location evidence="6">Cytoplasm</location>
    </subcellularLocation>
</comment>
<keyword evidence="5 6" id="KW-0342">GTP-binding</keyword>
<evidence type="ECO:0000256" key="6">
    <source>
        <dbReference type="HAMAP-Rule" id="MF_00379"/>
    </source>
</evidence>
<evidence type="ECO:0000313" key="10">
    <source>
        <dbReference type="Proteomes" id="UP001068379"/>
    </source>
</evidence>
<feature type="domain" description="TrmE-type G" evidence="8">
    <location>
        <begin position="221"/>
        <end position="400"/>
    </location>
</feature>
<dbReference type="InterPro" id="IPR027417">
    <property type="entry name" value="P-loop_NTPase"/>
</dbReference>